<sequence length="525" mass="58154">MKRIYIYDSILRDGAQAQGISFSVEDKLKIVKKLDSMGVSYIEAGNPGSNPKDLEFFERVKKLDLKHSKIVAFGSTRRVNVSVEEDANVQSLLRADTPAVAIFGKSWGFQVKEILRTTLEENLNMIRDTVVFFKSKNKEVIFDAEHFFDGYKEDPEYAMKALKAASEGGADCLCLCDTNGGTFPDEIYEITSRVVKEFKEDIGIHCHNDTGMAVANSIMAVKAGAVQVQGTMNGYGERTGNANLTTIIPNLQLKLGYSCILEESISEFTTISRYISEIANVLHDDRAPYVGNYAFAHKAGMHADAVNKNPSAYEHIAPEAVGNTRMFLISEVAGRGALLNFINTFDKTITKDSPYTREILKKVKEMEFKGYQYEGAEGSLELIIRKILGKYKSHFELGEFKVLVSEPPISSANSSAIIKISVDGQEEMTAAEGNGPVNALDNALRKALKRFYPQIKDMKLTDYKVRVLDSDSATAAKVRVLIESTDGKDVWTTIGVSADIIEASWLALVDSIEYKLIRDELGQSE</sequence>
<evidence type="ECO:0000256" key="2">
    <source>
        <dbReference type="ARBA" id="ARBA00006154"/>
    </source>
</evidence>
<dbReference type="InterPro" id="IPR013709">
    <property type="entry name" value="2-isopropylmalate_synth_dimer"/>
</dbReference>
<dbReference type="Gene3D" id="3.20.20.70">
    <property type="entry name" value="Aldolase class I"/>
    <property type="match status" value="1"/>
</dbReference>
<dbReference type="AlphaFoldDB" id="A0A2K9DYI7"/>
<dbReference type="GO" id="GO:0003852">
    <property type="term" value="F:2-isopropylmalate synthase activity"/>
    <property type="evidence" value="ECO:0007669"/>
    <property type="project" value="InterPro"/>
</dbReference>
<dbReference type="Gene3D" id="3.30.160.270">
    <property type="match status" value="1"/>
</dbReference>
<evidence type="ECO:0000256" key="3">
    <source>
        <dbReference type="ARBA" id="ARBA00022605"/>
    </source>
</evidence>
<comment type="catalytic activity">
    <reaction evidence="7">
        <text>pyruvate + acetyl-CoA + H2O = (3R)-citramalate + CoA + H(+)</text>
        <dbReference type="Rhea" id="RHEA:19045"/>
        <dbReference type="ChEBI" id="CHEBI:15361"/>
        <dbReference type="ChEBI" id="CHEBI:15377"/>
        <dbReference type="ChEBI" id="CHEBI:15378"/>
        <dbReference type="ChEBI" id="CHEBI:30934"/>
        <dbReference type="ChEBI" id="CHEBI:57287"/>
        <dbReference type="ChEBI" id="CHEBI:57288"/>
        <dbReference type="EC" id="2.3.3.21"/>
    </reaction>
</comment>
<comment type="pathway">
    <text evidence="1">Amino-acid biosynthesis; L-isoleucine biosynthesis; 2-oxobutanoate from pyruvate: step 1/3.</text>
</comment>
<gene>
    <name evidence="11" type="primary">leuA2</name>
    <name evidence="11" type="ORF">HVS_01195</name>
</gene>
<keyword evidence="3" id="KW-0028">Amino-acid biosynthesis</keyword>
<dbReference type="InterPro" id="IPR036230">
    <property type="entry name" value="LeuA_allosteric_dom_sf"/>
</dbReference>
<dbReference type="InterPro" id="IPR000891">
    <property type="entry name" value="PYR_CT"/>
</dbReference>
<keyword evidence="6" id="KW-0100">Branched-chain amino acid biosynthesis</keyword>
<dbReference type="Proteomes" id="UP000233534">
    <property type="component" value="Chromosome"/>
</dbReference>
<evidence type="ECO:0000313" key="12">
    <source>
        <dbReference type="Proteomes" id="UP000233534"/>
    </source>
</evidence>
<dbReference type="SUPFAM" id="SSF51569">
    <property type="entry name" value="Aldolase"/>
    <property type="match status" value="1"/>
</dbReference>
<keyword evidence="5 9" id="KW-0808">Transferase</keyword>
<dbReference type="PROSITE" id="PS50991">
    <property type="entry name" value="PYR_CT"/>
    <property type="match status" value="1"/>
</dbReference>
<dbReference type="UniPathway" id="UPA00047">
    <property type="reaction ID" value="UER00066"/>
</dbReference>
<dbReference type="KEGG" id="hsc:HVS_01195"/>
<dbReference type="InterPro" id="IPR013785">
    <property type="entry name" value="Aldolase_TIM"/>
</dbReference>
<keyword evidence="4" id="KW-0412">Isoleucine biosynthesis</keyword>
<name>A0A2K9DYI7_9FIRM</name>
<evidence type="ECO:0000256" key="9">
    <source>
        <dbReference type="RuleBase" id="RU003523"/>
    </source>
</evidence>
<evidence type="ECO:0000313" key="11">
    <source>
        <dbReference type="EMBL" id="AUG56209.1"/>
    </source>
</evidence>
<protein>
    <recommendedName>
        <fullName evidence="8">Citramalate synthase</fullName>
        <ecNumber evidence="8">2.3.3.21</ecNumber>
    </recommendedName>
</protein>
<dbReference type="Gene3D" id="1.10.238.260">
    <property type="match status" value="1"/>
</dbReference>
<dbReference type="RefSeq" id="WP_101298633.1">
    <property type="nucleotide sequence ID" value="NZ_CP025197.1"/>
</dbReference>
<organism evidence="11 12">
    <name type="scientific">Acetivibrio saccincola</name>
    <dbReference type="NCBI Taxonomy" id="1677857"/>
    <lineage>
        <taxon>Bacteria</taxon>
        <taxon>Bacillati</taxon>
        <taxon>Bacillota</taxon>
        <taxon>Clostridia</taxon>
        <taxon>Eubacteriales</taxon>
        <taxon>Oscillospiraceae</taxon>
        <taxon>Acetivibrio</taxon>
    </lineage>
</organism>
<keyword evidence="12" id="KW-1185">Reference proteome</keyword>
<dbReference type="NCBIfam" id="TIGR00977">
    <property type="entry name" value="citramal_synth"/>
    <property type="match status" value="1"/>
</dbReference>
<comment type="similarity">
    <text evidence="2 9">Belongs to the alpha-IPM synthase/homocitrate synthase family.</text>
</comment>
<dbReference type="PANTHER" id="PTHR43538">
    <property type="entry name" value="ALPHA-IPM SYNTHASE/HOMOCITRATE SYNTHASE"/>
    <property type="match status" value="1"/>
</dbReference>
<feature type="domain" description="Pyruvate carboxyltransferase" evidence="10">
    <location>
        <begin position="4"/>
        <end position="266"/>
    </location>
</feature>
<reference evidence="11 12" key="1">
    <citation type="submission" date="2017-12" db="EMBL/GenBank/DDBJ databases">
        <title>Complete genome sequence of Herbivorax saccincola GGR1, a novel Cellulosome-producing hydrolytic bacterium in a thermophilic biogas plant, established by Illumina and Nanopore MinION sequencing.</title>
        <authorList>
            <person name="Pechtl A."/>
            <person name="Ruckert C."/>
            <person name="Koeck D.E."/>
            <person name="Maus I."/>
            <person name="Winkler A."/>
            <person name="Kalinowski J."/>
            <person name="Puhler A."/>
            <person name="Schwarz W.W."/>
            <person name="Zverlov V.V."/>
            <person name="Schluter A."/>
            <person name="Liebl W."/>
        </authorList>
    </citation>
    <scope>NUCLEOTIDE SEQUENCE [LARGE SCALE GENOMIC DNA]</scope>
    <source>
        <strain evidence="12">SR1</strain>
    </source>
</reference>
<proteinExistence type="inferred from homology"/>
<dbReference type="Pfam" id="PF22617">
    <property type="entry name" value="HCS_D2"/>
    <property type="match status" value="1"/>
</dbReference>
<dbReference type="PROSITE" id="PS00815">
    <property type="entry name" value="AIPM_HOMOCIT_SYNTH_1"/>
    <property type="match status" value="1"/>
</dbReference>
<evidence type="ECO:0000259" key="10">
    <source>
        <dbReference type="PROSITE" id="PS50991"/>
    </source>
</evidence>
<evidence type="ECO:0000256" key="8">
    <source>
        <dbReference type="NCBIfam" id="TIGR00977"/>
    </source>
</evidence>
<dbReference type="InterPro" id="IPR005675">
    <property type="entry name" value="Citramal_synthase"/>
</dbReference>
<dbReference type="Pfam" id="PF08502">
    <property type="entry name" value="LeuA_dimer"/>
    <property type="match status" value="1"/>
</dbReference>
<dbReference type="EMBL" id="CP025197">
    <property type="protein sequence ID" value="AUG56209.1"/>
    <property type="molecule type" value="Genomic_DNA"/>
</dbReference>
<dbReference type="CDD" id="cd07941">
    <property type="entry name" value="DRE_TIM_LeuA3"/>
    <property type="match status" value="1"/>
</dbReference>
<dbReference type="InterPro" id="IPR002034">
    <property type="entry name" value="AIPM/Hcit_synth_CS"/>
</dbReference>
<dbReference type="SMART" id="SM00917">
    <property type="entry name" value="LeuA_dimer"/>
    <property type="match status" value="1"/>
</dbReference>
<dbReference type="InterPro" id="IPR054691">
    <property type="entry name" value="LeuA/HCS_post-cat"/>
</dbReference>
<dbReference type="GO" id="GO:0009097">
    <property type="term" value="P:isoleucine biosynthetic process"/>
    <property type="evidence" value="ECO:0007669"/>
    <property type="project" value="UniProtKB-UniRule"/>
</dbReference>
<keyword evidence="11" id="KW-0012">Acyltransferase</keyword>
<dbReference type="Pfam" id="PF00682">
    <property type="entry name" value="HMGL-like"/>
    <property type="match status" value="1"/>
</dbReference>
<evidence type="ECO:0000256" key="7">
    <source>
        <dbReference type="ARBA" id="ARBA00048263"/>
    </source>
</evidence>
<dbReference type="GO" id="GO:0043714">
    <property type="term" value="F:(R)-citramalate synthase activity"/>
    <property type="evidence" value="ECO:0007669"/>
    <property type="project" value="UniProtKB-UniRule"/>
</dbReference>
<evidence type="ECO:0000256" key="5">
    <source>
        <dbReference type="ARBA" id="ARBA00022679"/>
    </source>
</evidence>
<dbReference type="SUPFAM" id="SSF110921">
    <property type="entry name" value="2-isopropylmalate synthase LeuA, allosteric (dimerisation) domain"/>
    <property type="match status" value="1"/>
</dbReference>
<dbReference type="EC" id="2.3.3.21" evidence="8"/>
<accession>A0A2K9DYI7</accession>
<evidence type="ECO:0000256" key="1">
    <source>
        <dbReference type="ARBA" id="ARBA00004743"/>
    </source>
</evidence>
<evidence type="ECO:0000256" key="4">
    <source>
        <dbReference type="ARBA" id="ARBA00022624"/>
    </source>
</evidence>
<evidence type="ECO:0000256" key="6">
    <source>
        <dbReference type="ARBA" id="ARBA00023304"/>
    </source>
</evidence>
<dbReference type="GO" id="GO:0009098">
    <property type="term" value="P:L-leucine biosynthetic process"/>
    <property type="evidence" value="ECO:0007669"/>
    <property type="project" value="InterPro"/>
</dbReference>
<dbReference type="PANTHER" id="PTHR43538:SF1">
    <property type="entry name" value="(R)-CITRAMALATE SYNTHASE"/>
    <property type="match status" value="1"/>
</dbReference>
<dbReference type="PROSITE" id="PS00816">
    <property type="entry name" value="AIPM_HOMOCIT_SYNTH_2"/>
    <property type="match status" value="1"/>
</dbReference>